<dbReference type="AlphaFoldDB" id="A0A2Z7BAW8"/>
<evidence type="ECO:0000313" key="3">
    <source>
        <dbReference type="Proteomes" id="UP000250235"/>
    </source>
</evidence>
<evidence type="ECO:0000256" key="1">
    <source>
        <dbReference type="SAM" id="MobiDB-lite"/>
    </source>
</evidence>
<accession>A0A2Z7BAW8</accession>
<dbReference type="Proteomes" id="UP000250235">
    <property type="component" value="Unassembled WGS sequence"/>
</dbReference>
<protein>
    <submittedName>
        <fullName evidence="2">Poly(RC)-binding protein 3-like</fullName>
    </submittedName>
</protein>
<organism evidence="2 3">
    <name type="scientific">Dorcoceras hygrometricum</name>
    <dbReference type="NCBI Taxonomy" id="472368"/>
    <lineage>
        <taxon>Eukaryota</taxon>
        <taxon>Viridiplantae</taxon>
        <taxon>Streptophyta</taxon>
        <taxon>Embryophyta</taxon>
        <taxon>Tracheophyta</taxon>
        <taxon>Spermatophyta</taxon>
        <taxon>Magnoliopsida</taxon>
        <taxon>eudicotyledons</taxon>
        <taxon>Gunneridae</taxon>
        <taxon>Pentapetalae</taxon>
        <taxon>asterids</taxon>
        <taxon>lamiids</taxon>
        <taxon>Lamiales</taxon>
        <taxon>Gesneriaceae</taxon>
        <taxon>Didymocarpoideae</taxon>
        <taxon>Trichosporeae</taxon>
        <taxon>Loxocarpinae</taxon>
        <taxon>Dorcoceras</taxon>
    </lineage>
</organism>
<sequence length="126" mass="13612">MRDQRTSPVRPSACNHALDTGQWSRAMRGQRAGVARGDDEEGVSQGFTLVATGDWRLPESQGDWLFMVGGGRISLIRSTIGSKVPSSACTRRPDEINTDGNSSKSWSEQIPAKLGGGGGAWNRRRP</sequence>
<feature type="region of interest" description="Disordered" evidence="1">
    <location>
        <begin position="82"/>
        <end position="126"/>
    </location>
</feature>
<proteinExistence type="predicted"/>
<dbReference type="EMBL" id="KV009969">
    <property type="protein sequence ID" value="KZV28949.1"/>
    <property type="molecule type" value="Genomic_DNA"/>
</dbReference>
<name>A0A2Z7BAW8_9LAMI</name>
<reference evidence="2 3" key="1">
    <citation type="journal article" date="2015" name="Proc. Natl. Acad. Sci. U.S.A.">
        <title>The resurrection genome of Boea hygrometrica: A blueprint for survival of dehydration.</title>
        <authorList>
            <person name="Xiao L."/>
            <person name="Yang G."/>
            <person name="Zhang L."/>
            <person name="Yang X."/>
            <person name="Zhao S."/>
            <person name="Ji Z."/>
            <person name="Zhou Q."/>
            <person name="Hu M."/>
            <person name="Wang Y."/>
            <person name="Chen M."/>
            <person name="Xu Y."/>
            <person name="Jin H."/>
            <person name="Xiao X."/>
            <person name="Hu G."/>
            <person name="Bao F."/>
            <person name="Hu Y."/>
            <person name="Wan P."/>
            <person name="Li L."/>
            <person name="Deng X."/>
            <person name="Kuang T."/>
            <person name="Xiang C."/>
            <person name="Zhu J.K."/>
            <person name="Oliver M.J."/>
            <person name="He Y."/>
        </authorList>
    </citation>
    <scope>NUCLEOTIDE SEQUENCE [LARGE SCALE GENOMIC DNA]</scope>
    <source>
        <strain evidence="3">cv. XS01</strain>
    </source>
</reference>
<evidence type="ECO:0000313" key="2">
    <source>
        <dbReference type="EMBL" id="KZV28949.1"/>
    </source>
</evidence>
<gene>
    <name evidence="2" type="ORF">F511_44355</name>
</gene>
<keyword evidence="3" id="KW-1185">Reference proteome</keyword>
<feature type="compositionally biased region" description="Polar residues" evidence="1">
    <location>
        <begin position="98"/>
        <end position="108"/>
    </location>
</feature>